<dbReference type="EMBL" id="CP093379">
    <property type="protein sequence ID" value="UNM95350.1"/>
    <property type="molecule type" value="Genomic_DNA"/>
</dbReference>
<keyword evidence="8" id="KW-0055">Arginine biosynthesis</keyword>
<reference evidence="10 11" key="1">
    <citation type="submission" date="2022-03" db="EMBL/GenBank/DDBJ databases">
        <title>Ignatzschineria rhizosphaerae HR5S32.</title>
        <authorList>
            <person name="Sun J.Q."/>
            <person name="Feng J.Y."/>
        </authorList>
    </citation>
    <scope>NUCLEOTIDE SEQUENCE [LARGE SCALE GENOMIC DNA]</scope>
    <source>
        <strain evidence="10 11">HR5S32</strain>
    </source>
</reference>
<feature type="binding site" evidence="8">
    <location>
        <position position="238"/>
    </location>
    <ligand>
        <name>L-glutamine</name>
        <dbReference type="ChEBI" id="CHEBI:58359"/>
    </ligand>
</feature>
<evidence type="ECO:0000259" key="9">
    <source>
        <dbReference type="SMART" id="SM01097"/>
    </source>
</evidence>
<keyword evidence="11" id="KW-1185">Reference proteome</keyword>
<feature type="domain" description="Carbamoyl-phosphate synthase small subunit N-terminal" evidence="9">
    <location>
        <begin position="3"/>
        <end position="133"/>
    </location>
</feature>
<dbReference type="InterPro" id="IPR006274">
    <property type="entry name" value="CarbamoylP_synth_ssu"/>
</dbReference>
<gene>
    <name evidence="8 10" type="primary">carA</name>
    <name evidence="10" type="ORF">MMG00_08915</name>
</gene>
<dbReference type="CDD" id="cd01744">
    <property type="entry name" value="GATase1_CPSase"/>
    <property type="match status" value="1"/>
</dbReference>
<protein>
    <recommendedName>
        <fullName evidence="8">Carbamoyl phosphate synthase small chain</fullName>
        <ecNumber evidence="8">6.3.5.5</ecNumber>
    </recommendedName>
    <alternativeName>
        <fullName evidence="8">Carbamoyl phosphate synthetase glutamine chain</fullName>
    </alternativeName>
</protein>
<keyword evidence="5 8" id="KW-0067">ATP-binding</keyword>
<dbReference type="InterPro" id="IPR036480">
    <property type="entry name" value="CarbP_synth_ssu_N_sf"/>
</dbReference>
<dbReference type="InterPro" id="IPR029062">
    <property type="entry name" value="Class_I_gatase-like"/>
</dbReference>
<comment type="pathway">
    <text evidence="8">Pyrimidine metabolism; UMP biosynthesis via de novo pathway; (S)-dihydroorotate from bicarbonate: step 1/3.</text>
</comment>
<keyword evidence="3 8" id="KW-0436">Ligase</keyword>
<dbReference type="HAMAP" id="MF_01209">
    <property type="entry name" value="CPSase_S_chain"/>
    <property type="match status" value="1"/>
</dbReference>
<dbReference type="NCBIfam" id="TIGR01368">
    <property type="entry name" value="CPSaseIIsmall"/>
    <property type="match status" value="1"/>
</dbReference>
<comment type="catalytic activity">
    <reaction evidence="8">
        <text>L-glutamine + H2O = L-glutamate + NH4(+)</text>
        <dbReference type="Rhea" id="RHEA:15889"/>
        <dbReference type="ChEBI" id="CHEBI:15377"/>
        <dbReference type="ChEBI" id="CHEBI:28938"/>
        <dbReference type="ChEBI" id="CHEBI:29985"/>
        <dbReference type="ChEBI" id="CHEBI:58359"/>
    </reaction>
</comment>
<dbReference type="PROSITE" id="PS51273">
    <property type="entry name" value="GATASE_TYPE_1"/>
    <property type="match status" value="1"/>
</dbReference>
<proteinExistence type="inferred from homology"/>
<dbReference type="PANTHER" id="PTHR43418">
    <property type="entry name" value="MULTIFUNCTIONAL TRYPTOPHAN BIOSYNTHESIS PROTEIN-RELATED"/>
    <property type="match status" value="1"/>
</dbReference>
<dbReference type="SUPFAM" id="SSF52317">
    <property type="entry name" value="Class I glutamine amidotransferase-like"/>
    <property type="match status" value="1"/>
</dbReference>
<dbReference type="Gene3D" id="3.40.50.880">
    <property type="match status" value="1"/>
</dbReference>
<keyword evidence="8" id="KW-0665">Pyrimidine biosynthesis</keyword>
<comment type="similarity">
    <text evidence="2 8">Belongs to the CarA family.</text>
</comment>
<evidence type="ECO:0000256" key="4">
    <source>
        <dbReference type="ARBA" id="ARBA00022741"/>
    </source>
</evidence>
<keyword evidence="8" id="KW-0028">Amino-acid biosynthesis</keyword>
<feature type="region of interest" description="CPSase" evidence="8">
    <location>
        <begin position="1"/>
        <end position="178"/>
    </location>
</feature>
<dbReference type="RefSeq" id="WP_242147515.1">
    <property type="nucleotide sequence ID" value="NZ_CP093379.1"/>
</dbReference>
<feature type="binding site" evidence="8">
    <location>
        <position position="306"/>
    </location>
    <ligand>
        <name>L-glutamine</name>
        <dbReference type="ChEBI" id="CHEBI:58359"/>
    </ligand>
</feature>
<sequence length="367" mass="39927">MTNPATLVLADGTTFSGISIGKEGSTVGNVVFNTAMIGYQELLTDPASKDQLIAFSYPHIGNTGINQEDRGSDHVQAAGLIIRDLPLFTSNFRSEEKLESYLIRHGLVAIAGIDTRRLTRHLRTFGSQAGCIVTGENLDITAATTKAQAWQISEVDALTSDHKGYDWSEGKWQLGRGFHQGISEKPLHVVVMDFGVTKDILRHFAESGCHVTVVPRSTMASEILALHPSGLFLSNGSGDPSAYQTVITEIASLIKSEIPLFAVGLGHQLLGIALGGKVTKLPHGHHSVNHPVQEIFSGKVMMTSQNHHYVLLEESLPETVLVTHHSLIDHSVQGIRLPNQCVYSFQGYPEGDAAFLFDQLIDAMWTK</sequence>
<feature type="binding site" evidence="8">
    <location>
        <position position="236"/>
    </location>
    <ligand>
        <name>L-glutamine</name>
        <dbReference type="ChEBI" id="CHEBI:58359"/>
    </ligand>
</feature>
<feature type="binding site" evidence="8">
    <location>
        <position position="309"/>
    </location>
    <ligand>
        <name>L-glutamine</name>
        <dbReference type="ChEBI" id="CHEBI:58359"/>
    </ligand>
</feature>
<name>A0ABY3X0F7_9GAMM</name>
<evidence type="ECO:0000256" key="8">
    <source>
        <dbReference type="HAMAP-Rule" id="MF_01209"/>
    </source>
</evidence>
<dbReference type="GO" id="GO:0004088">
    <property type="term" value="F:carbamoyl-phosphate synthase (glutamine-hydrolyzing) activity"/>
    <property type="evidence" value="ECO:0007669"/>
    <property type="project" value="UniProtKB-EC"/>
</dbReference>
<evidence type="ECO:0000256" key="1">
    <source>
        <dbReference type="ARBA" id="ARBA00005077"/>
    </source>
</evidence>
<comment type="pathway">
    <text evidence="1 8">Amino-acid biosynthesis; L-arginine biosynthesis; carbamoyl phosphate from bicarbonate: step 1/1.</text>
</comment>
<dbReference type="Proteomes" id="UP000829542">
    <property type="component" value="Chromosome"/>
</dbReference>
<comment type="catalytic activity">
    <reaction evidence="7 8">
        <text>hydrogencarbonate + L-glutamine + 2 ATP + H2O = carbamoyl phosphate + L-glutamate + 2 ADP + phosphate + 2 H(+)</text>
        <dbReference type="Rhea" id="RHEA:18633"/>
        <dbReference type="ChEBI" id="CHEBI:15377"/>
        <dbReference type="ChEBI" id="CHEBI:15378"/>
        <dbReference type="ChEBI" id="CHEBI:17544"/>
        <dbReference type="ChEBI" id="CHEBI:29985"/>
        <dbReference type="ChEBI" id="CHEBI:30616"/>
        <dbReference type="ChEBI" id="CHEBI:43474"/>
        <dbReference type="ChEBI" id="CHEBI:58228"/>
        <dbReference type="ChEBI" id="CHEBI:58359"/>
        <dbReference type="ChEBI" id="CHEBI:456216"/>
        <dbReference type="EC" id="6.3.5.5"/>
    </reaction>
</comment>
<dbReference type="PANTHER" id="PTHR43418:SF7">
    <property type="entry name" value="CARBAMOYL-PHOSPHATE SYNTHASE SMALL CHAIN"/>
    <property type="match status" value="1"/>
</dbReference>
<dbReference type="InterPro" id="IPR002474">
    <property type="entry name" value="CarbamoylP_synth_ssu_N"/>
</dbReference>
<dbReference type="EC" id="6.3.5.5" evidence="8"/>
<feature type="binding site" evidence="8">
    <location>
        <position position="265"/>
    </location>
    <ligand>
        <name>L-glutamine</name>
        <dbReference type="ChEBI" id="CHEBI:58359"/>
    </ligand>
</feature>
<evidence type="ECO:0000313" key="10">
    <source>
        <dbReference type="EMBL" id="UNM95350.1"/>
    </source>
</evidence>
<comment type="function">
    <text evidence="8">Small subunit of the glutamine-dependent carbamoyl phosphate synthetase (CPSase). CPSase catalyzes the formation of carbamoyl phosphate from the ammonia moiety of glutamine, carbonate, and phosphate donated by ATP, constituting the first step of 2 biosynthetic pathways, one leading to arginine and/or urea and the other to pyrimidine nucleotides. The small subunit (glutamine amidotransferase) binds and cleaves glutamine to supply the large subunit with the substrate ammonia.</text>
</comment>
<dbReference type="Pfam" id="PF00117">
    <property type="entry name" value="GATase"/>
    <property type="match status" value="1"/>
</dbReference>
<comment type="subunit">
    <text evidence="8">Composed of two chains; the small (or glutamine) chain promotes the hydrolysis of glutamine to ammonia, which is used by the large (or ammonia) chain to synthesize carbamoyl phosphate. Tetramer of heterodimers (alpha,beta)4.</text>
</comment>
<keyword evidence="4 8" id="KW-0547">Nucleotide-binding</keyword>
<evidence type="ECO:0000256" key="2">
    <source>
        <dbReference type="ARBA" id="ARBA00007800"/>
    </source>
</evidence>
<dbReference type="SMART" id="SM01097">
    <property type="entry name" value="CPSase_sm_chain"/>
    <property type="match status" value="1"/>
</dbReference>
<accession>A0ABY3X0F7</accession>
<feature type="active site" evidence="8">
    <location>
        <position position="350"/>
    </location>
</feature>
<dbReference type="Gene3D" id="3.50.30.20">
    <property type="entry name" value="Carbamoyl-phosphate synthase small subunit, N-terminal domain"/>
    <property type="match status" value="1"/>
</dbReference>
<evidence type="ECO:0000256" key="6">
    <source>
        <dbReference type="ARBA" id="ARBA00022962"/>
    </source>
</evidence>
<dbReference type="NCBIfam" id="NF009475">
    <property type="entry name" value="PRK12838.1"/>
    <property type="match status" value="1"/>
</dbReference>
<feature type="binding site" evidence="8">
    <location>
        <position position="268"/>
    </location>
    <ligand>
        <name>L-glutamine</name>
        <dbReference type="ChEBI" id="CHEBI:58359"/>
    </ligand>
</feature>
<organism evidence="10 11">
    <name type="scientific">Ignatzschineria rhizosphaerae</name>
    <dbReference type="NCBI Taxonomy" id="2923279"/>
    <lineage>
        <taxon>Bacteria</taxon>
        <taxon>Pseudomonadati</taxon>
        <taxon>Pseudomonadota</taxon>
        <taxon>Gammaproteobacteria</taxon>
        <taxon>Cardiobacteriales</taxon>
        <taxon>Ignatzschineriaceae</taxon>
        <taxon>Ignatzschineria</taxon>
    </lineage>
</organism>
<evidence type="ECO:0000256" key="7">
    <source>
        <dbReference type="ARBA" id="ARBA00048816"/>
    </source>
</evidence>
<dbReference type="InterPro" id="IPR035686">
    <property type="entry name" value="CPSase_GATase1"/>
</dbReference>
<evidence type="ECO:0000256" key="3">
    <source>
        <dbReference type="ARBA" id="ARBA00022598"/>
    </source>
</evidence>
<keyword evidence="6 8" id="KW-0315">Glutamine amidotransferase</keyword>
<comment type="caution">
    <text evidence="8">Lacks conserved residue(s) required for the propagation of feature annotation.</text>
</comment>
<evidence type="ECO:0000256" key="5">
    <source>
        <dbReference type="ARBA" id="ARBA00022840"/>
    </source>
</evidence>
<dbReference type="InterPro" id="IPR017926">
    <property type="entry name" value="GATASE"/>
</dbReference>
<evidence type="ECO:0000313" key="11">
    <source>
        <dbReference type="Proteomes" id="UP000829542"/>
    </source>
</evidence>
<dbReference type="Pfam" id="PF00988">
    <property type="entry name" value="CPSase_sm_chain"/>
    <property type="match status" value="1"/>
</dbReference>
<dbReference type="SUPFAM" id="SSF52021">
    <property type="entry name" value="Carbamoyl phosphate synthetase, small subunit N-terminal domain"/>
    <property type="match status" value="1"/>
</dbReference>
<dbReference type="InterPro" id="IPR050472">
    <property type="entry name" value="Anth_synth/Amidotransfase"/>
</dbReference>
<dbReference type="PRINTS" id="PR00099">
    <property type="entry name" value="CPSGATASE"/>
</dbReference>